<protein>
    <recommendedName>
        <fullName evidence="1">Tox-PLDMTX domain-containing protein</fullName>
    </recommendedName>
</protein>
<dbReference type="Pfam" id="PF15645">
    <property type="entry name" value="Tox-PLDMTX"/>
    <property type="match status" value="1"/>
</dbReference>
<accession>A0A9Q2KTA1</accession>
<dbReference type="AlphaFoldDB" id="A0A9Q2KTA1"/>
<evidence type="ECO:0000313" key="3">
    <source>
        <dbReference type="Proteomes" id="UP000701999"/>
    </source>
</evidence>
<dbReference type="Gene3D" id="3.10.670.10">
    <property type="entry name" value="Secreted effector protein ssei"/>
    <property type="match status" value="1"/>
</dbReference>
<dbReference type="EMBL" id="JACVKN010000180">
    <property type="protein sequence ID" value="MBK2065711.1"/>
    <property type="molecule type" value="Genomic_DNA"/>
</dbReference>
<proteinExistence type="predicted"/>
<feature type="domain" description="Tox-PLDMTX" evidence="1">
    <location>
        <begin position="208"/>
        <end position="314"/>
    </location>
</feature>
<dbReference type="InterPro" id="IPR028907">
    <property type="entry name" value="Tox-PLDMTX_dom"/>
</dbReference>
<name>A0A9Q2KTA1_9GAMM</name>
<evidence type="ECO:0000259" key="1">
    <source>
        <dbReference type="Pfam" id="PF15645"/>
    </source>
</evidence>
<organism evidence="2 3">
    <name type="scientific">Francisella noatunensis</name>
    <dbReference type="NCBI Taxonomy" id="657445"/>
    <lineage>
        <taxon>Bacteria</taxon>
        <taxon>Pseudomonadati</taxon>
        <taxon>Pseudomonadota</taxon>
        <taxon>Gammaproteobacteria</taxon>
        <taxon>Thiotrichales</taxon>
        <taxon>Francisellaceae</taxon>
        <taxon>Francisella</taxon>
    </lineage>
</organism>
<dbReference type="Proteomes" id="UP000701999">
    <property type="component" value="Unassembled WGS sequence"/>
</dbReference>
<keyword evidence="3" id="KW-1185">Reference proteome</keyword>
<sequence>MKNVVTMGMLNDFKRFITTFNISSLFTTSTDKKCLSVEILIINKHLNKIETYDQLKLLITSFLKRYFLPKINYGSDVRYTSPIPFVARHFLNNMHLFASSYAFETDLSIIKNIRDIQAKYSHVDTQYQKVIEILYNDDLDSLDDVNTKYKIISSYYSNIKFIFYKFVIENNMTQCKFIPPTTEERYIISDIHGLIMRDKTIKAYYHSPTESCEAAAKMAVGILKEKYKCSIAELGIWVNGSSSYNPPINHFIVIASIETLDNVIKTFAVDITAHQFSRYGISCKIVDTLNNWFSEYQDKFNKKNRILVKYRDMCSVVTSNSKFDIYSNISSPFIFSSSEILSPSMWYKEENLPRETGYNMSLKGDIYNLKNCEELTLKKRC</sequence>
<gene>
    <name evidence="2" type="ORF">IB647_08970</name>
</gene>
<reference evidence="2 3" key="1">
    <citation type="submission" date="2020-09" db="EMBL/GenBank/DDBJ databases">
        <title>Development of specific Francisella tularensis PCR assay based on in-depth characterization of family Francisellaceae.</title>
        <authorList>
            <person name="Ohrman C."/>
            <person name="Sahl J."/>
            <person name="Sjodin A."/>
            <person name="Uneklint I."/>
            <person name="Ballard R."/>
            <person name="Karlsson L."/>
            <person name="Mcdonough R."/>
            <person name="Sundell D."/>
            <person name="Soria K."/>
            <person name="Brindeflk B."/>
            <person name="Vallesi A."/>
            <person name="Ramirez-Paredes J.G."/>
            <person name="Colquhoun D."/>
            <person name="Myrtennas K."/>
            <person name="Birdsell D."/>
            <person name="Johansson A."/>
            <person name="Wagner D."/>
            <person name="Forsman M."/>
        </authorList>
    </citation>
    <scope>NUCLEOTIDE SEQUENCE [LARGE SCALE GENOMIC DNA]</scope>
    <source>
        <strain evidence="2 3">FSC1140</strain>
    </source>
</reference>
<comment type="caution">
    <text evidence="2">The sequence shown here is derived from an EMBL/GenBank/DDBJ whole genome shotgun (WGS) entry which is preliminary data.</text>
</comment>
<dbReference type="RefSeq" id="WP_160194797.1">
    <property type="nucleotide sequence ID" value="NZ_JACVJL010000103.1"/>
</dbReference>
<evidence type="ECO:0000313" key="2">
    <source>
        <dbReference type="EMBL" id="MBK2065711.1"/>
    </source>
</evidence>